<reference evidence="5 6" key="1">
    <citation type="journal article" date="2018" name="Sci. Rep.">
        <title>Comparative genomics provides insights into the lifestyle and reveals functional heterogeneity of dark septate endophytic fungi.</title>
        <authorList>
            <person name="Knapp D.G."/>
            <person name="Nemeth J.B."/>
            <person name="Barry K."/>
            <person name="Hainaut M."/>
            <person name="Henrissat B."/>
            <person name="Johnson J."/>
            <person name="Kuo A."/>
            <person name="Lim J.H.P."/>
            <person name="Lipzen A."/>
            <person name="Nolan M."/>
            <person name="Ohm R.A."/>
            <person name="Tamas L."/>
            <person name="Grigoriev I.V."/>
            <person name="Spatafora J.W."/>
            <person name="Nagy L.G."/>
            <person name="Kovacs G.M."/>
        </authorList>
    </citation>
    <scope>NUCLEOTIDE SEQUENCE [LARGE SCALE GENOMIC DNA]</scope>
    <source>
        <strain evidence="5 6">DSE2036</strain>
    </source>
</reference>
<protein>
    <recommendedName>
        <fullName evidence="4">CCHC-type domain-containing protein</fullName>
    </recommendedName>
</protein>
<evidence type="ECO:0000256" key="1">
    <source>
        <dbReference type="PROSITE-ProRule" id="PRU00047"/>
    </source>
</evidence>
<dbReference type="SUPFAM" id="SSF57756">
    <property type="entry name" value="Retrovirus zinc finger-like domains"/>
    <property type="match status" value="1"/>
</dbReference>
<dbReference type="InterPro" id="IPR036875">
    <property type="entry name" value="Znf_CCHC_sf"/>
</dbReference>
<dbReference type="STRING" id="97972.A0A2V1CZ66"/>
<dbReference type="Proteomes" id="UP000244855">
    <property type="component" value="Unassembled WGS sequence"/>
</dbReference>
<dbReference type="AlphaFoldDB" id="A0A2V1CZ66"/>
<feature type="non-terminal residue" evidence="5">
    <location>
        <position position="112"/>
    </location>
</feature>
<proteinExistence type="predicted"/>
<feature type="coiled-coil region" evidence="2">
    <location>
        <begin position="10"/>
        <end position="44"/>
    </location>
</feature>
<keyword evidence="6" id="KW-1185">Reference proteome</keyword>
<evidence type="ECO:0000256" key="2">
    <source>
        <dbReference type="SAM" id="Coils"/>
    </source>
</evidence>
<evidence type="ECO:0000259" key="4">
    <source>
        <dbReference type="PROSITE" id="PS50158"/>
    </source>
</evidence>
<dbReference type="GO" id="GO:0003676">
    <property type="term" value="F:nucleic acid binding"/>
    <property type="evidence" value="ECO:0007669"/>
    <property type="project" value="InterPro"/>
</dbReference>
<dbReference type="PROSITE" id="PS50158">
    <property type="entry name" value="ZF_CCHC"/>
    <property type="match status" value="1"/>
</dbReference>
<keyword evidence="1" id="KW-0479">Metal-binding</keyword>
<name>A0A2V1CZ66_9PLEO</name>
<dbReference type="InterPro" id="IPR001878">
    <property type="entry name" value="Znf_CCHC"/>
</dbReference>
<keyword evidence="1" id="KW-0862">Zinc</keyword>
<sequence length="112" mass="12478">ESFSTLIKGAEQMLHENALQKARIHELEEQLKEITKRKSRKRKRIQKGGTLEYSKGALLVPAGSPNAAQSRKKARSSRGAERAQPSVRRCKNCGEPGHYATTCKKDIESSSE</sequence>
<feature type="region of interest" description="Disordered" evidence="3">
    <location>
        <begin position="61"/>
        <end position="97"/>
    </location>
</feature>
<keyword evidence="1" id="KW-0863">Zinc-finger</keyword>
<feature type="non-terminal residue" evidence="5">
    <location>
        <position position="1"/>
    </location>
</feature>
<dbReference type="EMBL" id="KZ805987">
    <property type="protein sequence ID" value="PVH91028.1"/>
    <property type="molecule type" value="Genomic_DNA"/>
</dbReference>
<dbReference type="OrthoDB" id="10475702at2759"/>
<accession>A0A2V1CZ66</accession>
<evidence type="ECO:0000313" key="6">
    <source>
        <dbReference type="Proteomes" id="UP000244855"/>
    </source>
</evidence>
<evidence type="ECO:0000256" key="3">
    <source>
        <dbReference type="SAM" id="MobiDB-lite"/>
    </source>
</evidence>
<gene>
    <name evidence="5" type="ORF">DM02DRAFT_472253</name>
</gene>
<dbReference type="Gene3D" id="4.10.60.10">
    <property type="entry name" value="Zinc finger, CCHC-type"/>
    <property type="match status" value="1"/>
</dbReference>
<organism evidence="5 6">
    <name type="scientific">Periconia macrospinosa</name>
    <dbReference type="NCBI Taxonomy" id="97972"/>
    <lineage>
        <taxon>Eukaryota</taxon>
        <taxon>Fungi</taxon>
        <taxon>Dikarya</taxon>
        <taxon>Ascomycota</taxon>
        <taxon>Pezizomycotina</taxon>
        <taxon>Dothideomycetes</taxon>
        <taxon>Pleosporomycetidae</taxon>
        <taxon>Pleosporales</taxon>
        <taxon>Massarineae</taxon>
        <taxon>Periconiaceae</taxon>
        <taxon>Periconia</taxon>
    </lineage>
</organism>
<evidence type="ECO:0000313" key="5">
    <source>
        <dbReference type="EMBL" id="PVH91028.1"/>
    </source>
</evidence>
<feature type="domain" description="CCHC-type" evidence="4">
    <location>
        <begin position="88"/>
        <end position="105"/>
    </location>
</feature>
<keyword evidence="2" id="KW-0175">Coiled coil</keyword>
<dbReference type="Pfam" id="PF00098">
    <property type="entry name" value="zf-CCHC"/>
    <property type="match status" value="1"/>
</dbReference>
<dbReference type="GO" id="GO:0008270">
    <property type="term" value="F:zinc ion binding"/>
    <property type="evidence" value="ECO:0007669"/>
    <property type="project" value="UniProtKB-KW"/>
</dbReference>